<evidence type="ECO:0000313" key="1">
    <source>
        <dbReference type="EMBL" id="KWT70503.1"/>
    </source>
</evidence>
<dbReference type="PATRIC" id="fig|121290.4.peg.3050"/>
<protein>
    <submittedName>
        <fullName evidence="1">Uncharacterized protein</fullName>
    </submittedName>
</protein>
<dbReference type="RefSeq" id="WP_068460156.1">
    <property type="nucleotide sequence ID" value="NZ_LMTR01000031.1"/>
</dbReference>
<dbReference type="STRING" id="121290.APY04_0947"/>
<reference evidence="1 2" key="1">
    <citation type="submission" date="2015-10" db="EMBL/GenBank/DDBJ databases">
        <title>Transcriptomic analysis of a linuron degrading triple-species bacterial consortium.</title>
        <authorList>
            <person name="Albers P."/>
        </authorList>
    </citation>
    <scope>NUCLEOTIDE SEQUENCE [LARGE SCALE GENOMIC DNA]</scope>
    <source>
        <strain evidence="1 2">WDL6</strain>
    </source>
</reference>
<accession>A0A109BKM1</accession>
<keyword evidence="2" id="KW-1185">Reference proteome</keyword>
<dbReference type="AlphaFoldDB" id="A0A109BKM1"/>
<sequence length="147" mass="16309">MSTEDLPSSPTQEQKAIMDEVTAVLSDATFVDEMRESMAGMWTQDFDLSAFIAAAQRATEQALDALNAGHAPDSDAGHRVATAWIKDAAKAMGRKPDGAFREWLLNQFIAYDARAMHHRHAAQQPTELSGAQANEWQWIVSAMKYQR</sequence>
<dbReference type="Proteomes" id="UP000059074">
    <property type="component" value="Unassembled WGS sequence"/>
</dbReference>
<evidence type="ECO:0000313" key="2">
    <source>
        <dbReference type="Proteomes" id="UP000059074"/>
    </source>
</evidence>
<comment type="caution">
    <text evidence="1">The sequence shown here is derived from an EMBL/GenBank/DDBJ whole genome shotgun (WGS) entry which is preliminary data.</text>
</comment>
<gene>
    <name evidence="1" type="ORF">APY04_0947</name>
</gene>
<name>A0A109BKM1_HYPSL</name>
<dbReference type="EMBL" id="LMTR01000031">
    <property type="protein sequence ID" value="KWT70503.1"/>
    <property type="molecule type" value="Genomic_DNA"/>
</dbReference>
<proteinExistence type="predicted"/>
<organism evidence="1 2">
    <name type="scientific">Hyphomicrobium sulfonivorans</name>
    <dbReference type="NCBI Taxonomy" id="121290"/>
    <lineage>
        <taxon>Bacteria</taxon>
        <taxon>Pseudomonadati</taxon>
        <taxon>Pseudomonadota</taxon>
        <taxon>Alphaproteobacteria</taxon>
        <taxon>Hyphomicrobiales</taxon>
        <taxon>Hyphomicrobiaceae</taxon>
        <taxon>Hyphomicrobium</taxon>
    </lineage>
</organism>